<protein>
    <submittedName>
        <fullName evidence="2">DUF6254 family protein</fullName>
    </submittedName>
</protein>
<feature type="compositionally biased region" description="Basic and acidic residues" evidence="1">
    <location>
        <begin position="20"/>
        <end position="41"/>
    </location>
</feature>
<dbReference type="AlphaFoldDB" id="A0AAE3IQE6"/>
<keyword evidence="3" id="KW-1185">Reference proteome</keyword>
<feature type="region of interest" description="Disordered" evidence="1">
    <location>
        <begin position="1"/>
        <end position="41"/>
    </location>
</feature>
<dbReference type="Pfam" id="PF19767">
    <property type="entry name" value="DUF6254"/>
    <property type="match status" value="1"/>
</dbReference>
<evidence type="ECO:0000256" key="1">
    <source>
        <dbReference type="SAM" id="MobiDB-lite"/>
    </source>
</evidence>
<reference evidence="2" key="1">
    <citation type="submission" date="2022-10" db="EMBL/GenBank/DDBJ databases">
        <title>Description of Fervidibacillus gen. nov. in the family Fervidibacillaceae fam. nov. with two species, Fervidibacillus albus sp. nov., and Fervidibacillus halotolerans sp. nov., isolated from tidal flat sediments.</title>
        <authorList>
            <person name="Kwon K.K."/>
            <person name="Yang S.-H."/>
        </authorList>
    </citation>
    <scope>NUCLEOTIDE SEQUENCE</scope>
    <source>
        <strain evidence="2">JCM 19140</strain>
    </source>
</reference>
<dbReference type="InterPro" id="IPR046221">
    <property type="entry name" value="DUF6254"/>
</dbReference>
<dbReference type="RefSeq" id="WP_263071838.1">
    <property type="nucleotide sequence ID" value="NZ_JAOUSF010000001.1"/>
</dbReference>
<comment type="caution">
    <text evidence="2">The sequence shown here is derived from an EMBL/GenBank/DDBJ whole genome shotgun (WGS) entry which is preliminary data.</text>
</comment>
<evidence type="ECO:0000313" key="2">
    <source>
        <dbReference type="EMBL" id="MCU9612653.1"/>
    </source>
</evidence>
<name>A0AAE3IQE6_9BACI</name>
<proteinExistence type="predicted"/>
<evidence type="ECO:0000313" key="3">
    <source>
        <dbReference type="Proteomes" id="UP001209318"/>
    </source>
</evidence>
<organism evidence="2 3">
    <name type="scientific">Perspicuibacillus lycopersici</name>
    <dbReference type="NCBI Taxonomy" id="1325689"/>
    <lineage>
        <taxon>Bacteria</taxon>
        <taxon>Bacillati</taxon>
        <taxon>Bacillota</taxon>
        <taxon>Bacilli</taxon>
        <taxon>Bacillales</taxon>
        <taxon>Bacillaceae</taxon>
        <taxon>Perspicuibacillus</taxon>
    </lineage>
</organism>
<dbReference type="Proteomes" id="UP001209318">
    <property type="component" value="Unassembled WGS sequence"/>
</dbReference>
<feature type="compositionally biased region" description="Basic and acidic residues" evidence="1">
    <location>
        <begin position="1"/>
        <end position="12"/>
    </location>
</feature>
<sequence>MAWSKGTEERQWKSRKQAKNPHDKVKSYKQLAEEAGKDENK</sequence>
<accession>A0AAE3IQE6</accession>
<gene>
    <name evidence="2" type="ORF">OEV98_03620</name>
</gene>
<dbReference type="EMBL" id="JAOUSF010000001">
    <property type="protein sequence ID" value="MCU9612653.1"/>
    <property type="molecule type" value="Genomic_DNA"/>
</dbReference>